<keyword evidence="8" id="KW-1185">Reference proteome</keyword>
<dbReference type="GO" id="GO:0005524">
    <property type="term" value="F:ATP binding"/>
    <property type="evidence" value="ECO:0007669"/>
    <property type="project" value="InterPro"/>
</dbReference>
<dbReference type="InterPro" id="IPR014001">
    <property type="entry name" value="Helicase_ATP-bd"/>
</dbReference>
<organism evidence="7 8">
    <name type="scientific">Lithohypha guttulata</name>
    <dbReference type="NCBI Taxonomy" id="1690604"/>
    <lineage>
        <taxon>Eukaryota</taxon>
        <taxon>Fungi</taxon>
        <taxon>Dikarya</taxon>
        <taxon>Ascomycota</taxon>
        <taxon>Pezizomycotina</taxon>
        <taxon>Eurotiomycetes</taxon>
        <taxon>Chaetothyriomycetidae</taxon>
        <taxon>Chaetothyriales</taxon>
        <taxon>Trichomeriaceae</taxon>
        <taxon>Lithohypha</taxon>
    </lineage>
</organism>
<keyword evidence="2" id="KW-0378">Hydrolase</keyword>
<evidence type="ECO:0000256" key="4">
    <source>
        <dbReference type="SAM" id="MobiDB-lite"/>
    </source>
</evidence>
<dbReference type="PANTHER" id="PTHR45629:SF7">
    <property type="entry name" value="DNA EXCISION REPAIR PROTEIN ERCC-6-RELATED"/>
    <property type="match status" value="1"/>
</dbReference>
<feature type="compositionally biased region" description="Basic residues" evidence="4">
    <location>
        <begin position="840"/>
        <end position="850"/>
    </location>
</feature>
<dbReference type="GO" id="GO:0000724">
    <property type="term" value="P:double-strand break repair via homologous recombination"/>
    <property type="evidence" value="ECO:0007669"/>
    <property type="project" value="TreeGrafter"/>
</dbReference>
<evidence type="ECO:0000259" key="6">
    <source>
        <dbReference type="PROSITE" id="PS51194"/>
    </source>
</evidence>
<proteinExistence type="predicted"/>
<dbReference type="SMART" id="SM00487">
    <property type="entry name" value="DEXDc"/>
    <property type="match status" value="1"/>
</dbReference>
<dbReference type="Pfam" id="PF00176">
    <property type="entry name" value="SNF2-rel_dom"/>
    <property type="match status" value="1"/>
</dbReference>
<evidence type="ECO:0000313" key="8">
    <source>
        <dbReference type="Proteomes" id="UP001309876"/>
    </source>
</evidence>
<evidence type="ECO:0000256" key="3">
    <source>
        <dbReference type="ARBA" id="ARBA00022840"/>
    </source>
</evidence>
<dbReference type="GO" id="GO:0004386">
    <property type="term" value="F:helicase activity"/>
    <property type="evidence" value="ECO:0007669"/>
    <property type="project" value="UniProtKB-KW"/>
</dbReference>
<accession>A0AAN7T7V2</accession>
<keyword evidence="3" id="KW-0067">ATP-binding</keyword>
<dbReference type="InterPro" id="IPR000330">
    <property type="entry name" value="SNF2_N"/>
</dbReference>
<evidence type="ECO:0000256" key="2">
    <source>
        <dbReference type="ARBA" id="ARBA00022801"/>
    </source>
</evidence>
<dbReference type="RefSeq" id="XP_064752150.1">
    <property type="nucleotide sequence ID" value="XM_064901074.1"/>
</dbReference>
<dbReference type="PROSITE" id="PS51192">
    <property type="entry name" value="HELICASE_ATP_BIND_1"/>
    <property type="match status" value="1"/>
</dbReference>
<dbReference type="CDD" id="cd18793">
    <property type="entry name" value="SF2_C_SNF"/>
    <property type="match status" value="1"/>
</dbReference>
<dbReference type="GO" id="GO:0005634">
    <property type="term" value="C:nucleus"/>
    <property type="evidence" value="ECO:0007669"/>
    <property type="project" value="TreeGrafter"/>
</dbReference>
<dbReference type="GO" id="GO:0016787">
    <property type="term" value="F:hydrolase activity"/>
    <property type="evidence" value="ECO:0007669"/>
    <property type="project" value="UniProtKB-KW"/>
</dbReference>
<dbReference type="PROSITE" id="PS51194">
    <property type="entry name" value="HELICASE_CTER"/>
    <property type="match status" value="1"/>
</dbReference>
<reference evidence="7 8" key="1">
    <citation type="submission" date="2023-08" db="EMBL/GenBank/DDBJ databases">
        <title>Black Yeasts Isolated from many extreme environments.</title>
        <authorList>
            <person name="Coleine C."/>
            <person name="Stajich J.E."/>
            <person name="Selbmann L."/>
        </authorList>
    </citation>
    <scope>NUCLEOTIDE SEQUENCE [LARGE SCALE GENOMIC DNA]</scope>
    <source>
        <strain evidence="7 8">CCFEE 5910</strain>
    </source>
</reference>
<dbReference type="CDD" id="cd18004">
    <property type="entry name" value="DEXHc_RAD54"/>
    <property type="match status" value="1"/>
</dbReference>
<dbReference type="GO" id="GO:0015616">
    <property type="term" value="F:DNA translocase activity"/>
    <property type="evidence" value="ECO:0007669"/>
    <property type="project" value="TreeGrafter"/>
</dbReference>
<dbReference type="EMBL" id="JAVRRJ010000001">
    <property type="protein sequence ID" value="KAK5091300.1"/>
    <property type="molecule type" value="Genomic_DNA"/>
</dbReference>
<feature type="domain" description="Helicase ATP-binding" evidence="5">
    <location>
        <begin position="295"/>
        <end position="464"/>
    </location>
</feature>
<feature type="region of interest" description="Disordered" evidence="4">
    <location>
        <begin position="159"/>
        <end position="209"/>
    </location>
</feature>
<dbReference type="Gene3D" id="3.40.50.300">
    <property type="entry name" value="P-loop containing nucleotide triphosphate hydrolases"/>
    <property type="match status" value="1"/>
</dbReference>
<sequence length="926" mass="102902">MNFKPFKPPGLKRLDERNSSSTSQGAGNQFKRRKLSPDDDEEPTISVKFERPPLKPVSNSSNATKIAKSESESRTFFSIVWRKITPKKNKTWEDDGILVYKNGAITAYNSKGHRLGGCVREKEPELEDLLSLSGKDIQIEAKVSYEDFARIVGRDNSAPKDENVVIHHGKPQQNGSTQKSSKAPKMSLQDQMRQQIKESSAQKAGLSSKTALLPSARNAAFRQPMKDAVVTPQQPSEVPVPRHDPTTPNAVVFKRPQTALPGKQIVDVVLDPLLTARLRHHQREGVQFLYECVMGLRDFGGQGCILADDMGLGKTLQTIALIWTLVKQNPVYKDEPPVKKVLIVCPVTLVQNWKKEFRKWLGRDRLGVMSFGDEGSRLSMFDGRNFKVMIVGYERLQKIAEDLTRGSGIDLVICDEGHRLKSLQNKSAKAIETLNTTRRVILSGTPIQNDLGEFFAMVNFVNDGVLGSWKGFVKDYEKPIMKSRQPKATEEDIERGQEASDDLAKTVLKTAMCQDAQGSKQAALQMITILKKLCNSPALLRPKSGADEDTTPTSLETLEQMMPRGTSRFYHNSYASKIRLLDELLHQIQQTTNDKVVLVSNYTATLDIMQNLLTSLNLSFRRLDGSVPAGKRQAMVDEFNRSSPTACFAFLLSAKAGGVGINLVGGSRLVLFDVDWNPATDDQAMARIHREGQKKACYIYRFVIKGGLEERIWQRQVVKRGLADSIMDNGANSGGKQGSDTAAFSMDELKDLFRLDERDGLRTHDLISCDCGGKGYISANNGSVSSEKDSMEAYDIDHLESDGDEEQPLSTFSFVKASEISEQVIEDQEESIRAGSSPRKPSKKKQRKQQNAKLEQELMTYTHIDTSIASSLDETELQALGDVVDDPCLMHVLKQGRNLTSGDIAYIFMKQSKVTVLGDDPVDEAG</sequence>
<dbReference type="GeneID" id="90026413"/>
<dbReference type="InterPro" id="IPR038718">
    <property type="entry name" value="SNF2-like_sf"/>
</dbReference>
<dbReference type="Pfam" id="PF00271">
    <property type="entry name" value="Helicase_C"/>
    <property type="match status" value="1"/>
</dbReference>
<comment type="caution">
    <text evidence="7">The sequence shown here is derived from an EMBL/GenBank/DDBJ whole genome shotgun (WGS) entry which is preliminary data.</text>
</comment>
<dbReference type="InterPro" id="IPR001650">
    <property type="entry name" value="Helicase_C-like"/>
</dbReference>
<evidence type="ECO:0000313" key="7">
    <source>
        <dbReference type="EMBL" id="KAK5091300.1"/>
    </source>
</evidence>
<evidence type="ECO:0000256" key="1">
    <source>
        <dbReference type="ARBA" id="ARBA00022741"/>
    </source>
</evidence>
<dbReference type="InterPro" id="IPR027417">
    <property type="entry name" value="P-loop_NTPase"/>
</dbReference>
<dbReference type="SUPFAM" id="SSF52540">
    <property type="entry name" value="P-loop containing nucleoside triphosphate hydrolases"/>
    <property type="match status" value="2"/>
</dbReference>
<dbReference type="Gene3D" id="3.40.50.10810">
    <property type="entry name" value="Tandem AAA-ATPase domain"/>
    <property type="match status" value="1"/>
</dbReference>
<dbReference type="PANTHER" id="PTHR45629">
    <property type="entry name" value="SNF2/RAD54 FAMILY MEMBER"/>
    <property type="match status" value="1"/>
</dbReference>
<name>A0AAN7T7V2_9EURO</name>
<keyword evidence="1" id="KW-0547">Nucleotide-binding</keyword>
<dbReference type="SMART" id="SM00490">
    <property type="entry name" value="HELICc"/>
    <property type="match status" value="1"/>
</dbReference>
<evidence type="ECO:0000259" key="5">
    <source>
        <dbReference type="PROSITE" id="PS51192"/>
    </source>
</evidence>
<feature type="domain" description="Helicase C-terminal" evidence="6">
    <location>
        <begin position="580"/>
        <end position="750"/>
    </location>
</feature>
<feature type="region of interest" description="Disordered" evidence="4">
    <location>
        <begin position="1"/>
        <end position="67"/>
    </location>
</feature>
<dbReference type="AlphaFoldDB" id="A0AAN7T7V2"/>
<dbReference type="FunFam" id="3.40.50.10810:FF:000020">
    <property type="entry name" value="DNA repair and recombination protein RAD54B"/>
    <property type="match status" value="1"/>
</dbReference>
<feature type="compositionally biased region" description="Polar residues" evidence="4">
    <location>
        <begin position="171"/>
        <end position="181"/>
    </location>
</feature>
<feature type="compositionally biased region" description="Polar residues" evidence="4">
    <location>
        <begin position="188"/>
        <end position="209"/>
    </location>
</feature>
<keyword evidence="7" id="KW-0347">Helicase</keyword>
<gene>
    <name evidence="7" type="primary">RDH54</name>
    <name evidence="7" type="ORF">LTR05_001483</name>
</gene>
<feature type="region of interest" description="Disordered" evidence="4">
    <location>
        <begin position="825"/>
        <end position="850"/>
    </location>
</feature>
<dbReference type="InterPro" id="IPR050496">
    <property type="entry name" value="SNF2_RAD54_helicase_repair"/>
</dbReference>
<dbReference type="InterPro" id="IPR049730">
    <property type="entry name" value="SNF2/RAD54-like_C"/>
</dbReference>
<dbReference type="Proteomes" id="UP001309876">
    <property type="component" value="Unassembled WGS sequence"/>
</dbReference>
<dbReference type="GO" id="GO:0007131">
    <property type="term" value="P:reciprocal meiotic recombination"/>
    <property type="evidence" value="ECO:0007669"/>
    <property type="project" value="TreeGrafter"/>
</dbReference>
<protein>
    <submittedName>
        <fullName evidence="7">Helicase</fullName>
    </submittedName>
</protein>